<evidence type="ECO:0000313" key="3">
    <source>
        <dbReference type="EMBL" id="MFC6019111.1"/>
    </source>
</evidence>
<dbReference type="EMBL" id="JBHSPR010000018">
    <property type="protein sequence ID" value="MFC6019111.1"/>
    <property type="molecule type" value="Genomic_DNA"/>
</dbReference>
<proteinExistence type="predicted"/>
<protein>
    <recommendedName>
        <fullName evidence="5">Secreted protein</fullName>
    </recommendedName>
</protein>
<feature type="compositionally biased region" description="Low complexity" evidence="1">
    <location>
        <begin position="47"/>
        <end position="63"/>
    </location>
</feature>
<feature type="region of interest" description="Disordered" evidence="1">
    <location>
        <begin position="43"/>
        <end position="63"/>
    </location>
</feature>
<organism evidence="3 4">
    <name type="scientific">Plantactinospora solaniradicis</name>
    <dbReference type="NCBI Taxonomy" id="1723736"/>
    <lineage>
        <taxon>Bacteria</taxon>
        <taxon>Bacillati</taxon>
        <taxon>Actinomycetota</taxon>
        <taxon>Actinomycetes</taxon>
        <taxon>Micromonosporales</taxon>
        <taxon>Micromonosporaceae</taxon>
        <taxon>Plantactinospora</taxon>
    </lineage>
</organism>
<gene>
    <name evidence="3" type="ORF">ACFP2T_23225</name>
</gene>
<keyword evidence="4" id="KW-1185">Reference proteome</keyword>
<dbReference type="RefSeq" id="WP_377424909.1">
    <property type="nucleotide sequence ID" value="NZ_JBHSPR010000018.1"/>
</dbReference>
<reference evidence="4" key="1">
    <citation type="journal article" date="2019" name="Int. J. Syst. Evol. Microbiol.">
        <title>The Global Catalogue of Microorganisms (GCM) 10K type strain sequencing project: providing services to taxonomists for standard genome sequencing and annotation.</title>
        <authorList>
            <consortium name="The Broad Institute Genomics Platform"/>
            <consortium name="The Broad Institute Genome Sequencing Center for Infectious Disease"/>
            <person name="Wu L."/>
            <person name="Ma J."/>
        </authorList>
    </citation>
    <scope>NUCLEOTIDE SEQUENCE [LARGE SCALE GENOMIC DNA]</scope>
    <source>
        <strain evidence="4">ZS-35-S2</strain>
    </source>
</reference>
<evidence type="ECO:0000256" key="1">
    <source>
        <dbReference type="SAM" id="MobiDB-lite"/>
    </source>
</evidence>
<comment type="caution">
    <text evidence="3">The sequence shown here is derived from an EMBL/GenBank/DDBJ whole genome shotgun (WGS) entry which is preliminary data.</text>
</comment>
<feature type="transmembrane region" description="Helical" evidence="2">
    <location>
        <begin position="12"/>
        <end position="36"/>
    </location>
</feature>
<evidence type="ECO:0000256" key="2">
    <source>
        <dbReference type="SAM" id="Phobius"/>
    </source>
</evidence>
<keyword evidence="2" id="KW-0812">Transmembrane</keyword>
<keyword evidence="2" id="KW-1133">Transmembrane helix</keyword>
<keyword evidence="2" id="KW-0472">Membrane</keyword>
<evidence type="ECO:0008006" key="5">
    <source>
        <dbReference type="Google" id="ProtNLM"/>
    </source>
</evidence>
<dbReference type="Proteomes" id="UP001596203">
    <property type="component" value="Unassembled WGS sequence"/>
</dbReference>
<evidence type="ECO:0000313" key="4">
    <source>
        <dbReference type="Proteomes" id="UP001596203"/>
    </source>
</evidence>
<name>A0ABW1KCX7_9ACTN</name>
<sequence length="209" mass="20867">MAVSGGPGGRSFLVPMVALASTLLGLVVAIVVVLVLRHGPDGGPDGTGAPPSAGSGSSTATATVAAGPGGGADCLVGTWRVTSHSEQVDVPGVGRLSFTGGAGSGLSLSAEGTGIADYGTGTVYRSGYAGQDVVLELRGTVSYRYVLAGDRIELRDVRSDADVRLRVGDGTPGPWQDFTASTEPSSYACAGNSLTQKSLVFATSYVRSG</sequence>
<accession>A0ABW1KCX7</accession>